<proteinExistence type="predicted"/>
<dbReference type="AlphaFoldDB" id="A0A7S4D017"/>
<accession>A0A7S4D017</accession>
<gene>
    <name evidence="1" type="ORF">EGYM00163_LOCUS22975</name>
</gene>
<reference evidence="1" key="1">
    <citation type="submission" date="2021-01" db="EMBL/GenBank/DDBJ databases">
        <authorList>
            <person name="Corre E."/>
            <person name="Pelletier E."/>
            <person name="Niang G."/>
            <person name="Scheremetjew M."/>
            <person name="Finn R."/>
            <person name="Kale V."/>
            <person name="Holt S."/>
            <person name="Cochrane G."/>
            <person name="Meng A."/>
            <person name="Brown T."/>
            <person name="Cohen L."/>
        </authorList>
    </citation>
    <scope>NUCLEOTIDE SEQUENCE</scope>
    <source>
        <strain evidence="1">CCMP1594</strain>
    </source>
</reference>
<name>A0A7S4D017_9EUGL</name>
<dbReference type="EMBL" id="HBJA01065143">
    <property type="protein sequence ID" value="CAE0811825.1"/>
    <property type="molecule type" value="Transcribed_RNA"/>
</dbReference>
<organism evidence="1">
    <name type="scientific">Eutreptiella gymnastica</name>
    <dbReference type="NCBI Taxonomy" id="73025"/>
    <lineage>
        <taxon>Eukaryota</taxon>
        <taxon>Discoba</taxon>
        <taxon>Euglenozoa</taxon>
        <taxon>Euglenida</taxon>
        <taxon>Spirocuta</taxon>
        <taxon>Euglenophyceae</taxon>
        <taxon>Eutreptiales</taxon>
        <taxon>Eutreptiaceae</taxon>
        <taxon>Eutreptiella</taxon>
    </lineage>
</organism>
<evidence type="ECO:0000313" key="1">
    <source>
        <dbReference type="EMBL" id="CAE0811825.1"/>
    </source>
</evidence>
<protein>
    <submittedName>
        <fullName evidence="1">Uncharacterized protein</fullName>
    </submittedName>
</protein>
<sequence length="103" mass="10996">MNHCWVAGCTANPKKKKVPHCMWKQKCPRAKMKEPKTLVLHVAETGVGKPAEGSSISIRFVADSVPLLDTPFCALIVLAECEPTVEAKPPQGPGTGSWDGSGI</sequence>